<protein>
    <submittedName>
        <fullName evidence="2">Uncharacterized protein</fullName>
    </submittedName>
</protein>
<evidence type="ECO:0000256" key="1">
    <source>
        <dbReference type="SAM" id="Coils"/>
    </source>
</evidence>
<evidence type="ECO:0000313" key="3">
    <source>
        <dbReference type="Proteomes" id="UP000005413"/>
    </source>
</evidence>
<sequence>MAGKHSKIKIDGKYGTVLEFSLKYGVPISTILTRYNRGIRGEELIIGKIERAQKFDVNGEMLTIKEIAEKAGATDSAIYNRIKQGYKGDALIMPTMYANEKDNDSRRITKEDLRIIAEAEARHEQAIRDRKRAKQKVREKERLAMIAKHRVRSDWFVHLEKNDIFPKVKRG</sequence>
<dbReference type="AlphaFoldDB" id="G5JH63"/>
<feature type="coiled-coil region" evidence="1">
    <location>
        <begin position="116"/>
        <end position="143"/>
    </location>
</feature>
<gene>
    <name evidence="2" type="ORF">SS7213T_03960</name>
</gene>
<name>G5JH63_9STAP</name>
<dbReference type="PATRIC" id="fig|911238.3.peg.649"/>
<keyword evidence="1" id="KW-0175">Coiled coil</keyword>
<reference evidence="2 3" key="1">
    <citation type="journal article" date="2012" name="BMC Genomics">
        <title>Comparative genomic analysis of the genus Staphylococcus including Staphylococcus aureus and its newly described sister species Staphylococcus simiae.</title>
        <authorList>
            <person name="Suzuki H."/>
            <person name="Lefebure T."/>
            <person name="Pavinski Bitar P."/>
            <person name="Stanhope M.J."/>
        </authorList>
    </citation>
    <scope>NUCLEOTIDE SEQUENCE [LARGE SCALE GENOMIC DNA]</scope>
    <source>
        <strain evidence="2 3">CCM 7213</strain>
    </source>
</reference>
<organism evidence="2 3">
    <name type="scientific">Staphylococcus simiae CCM 7213 = CCUG 51256</name>
    <dbReference type="NCBI Taxonomy" id="911238"/>
    <lineage>
        <taxon>Bacteria</taxon>
        <taxon>Bacillati</taxon>
        <taxon>Bacillota</taxon>
        <taxon>Bacilli</taxon>
        <taxon>Bacillales</taxon>
        <taxon>Staphylococcaceae</taxon>
        <taxon>Staphylococcus</taxon>
    </lineage>
</organism>
<dbReference type="OrthoDB" id="2406588at2"/>
<comment type="caution">
    <text evidence="2">The sequence shown here is derived from an EMBL/GenBank/DDBJ whole genome shotgun (WGS) entry which is preliminary data.</text>
</comment>
<accession>G5JH63</accession>
<dbReference type="EMBL" id="AEUN01000307">
    <property type="protein sequence ID" value="EHJ08411.1"/>
    <property type="molecule type" value="Genomic_DNA"/>
</dbReference>
<proteinExistence type="predicted"/>
<dbReference type="RefSeq" id="WP_002462614.1">
    <property type="nucleotide sequence ID" value="NZ_AEUN01000307.1"/>
</dbReference>
<evidence type="ECO:0000313" key="2">
    <source>
        <dbReference type="EMBL" id="EHJ08411.1"/>
    </source>
</evidence>
<dbReference type="Proteomes" id="UP000005413">
    <property type="component" value="Unassembled WGS sequence"/>
</dbReference>
<keyword evidence="3" id="KW-1185">Reference proteome</keyword>